<organism evidence="1 2">
    <name type="scientific">Halobacteriovorax marinus (strain ATCC BAA-682 / DSM 15412 / SJ)</name>
    <name type="common">Bacteriovorax marinus</name>
    <dbReference type="NCBI Taxonomy" id="862908"/>
    <lineage>
        <taxon>Bacteria</taxon>
        <taxon>Pseudomonadati</taxon>
        <taxon>Bdellovibrionota</taxon>
        <taxon>Bacteriovoracia</taxon>
        <taxon>Bacteriovoracales</taxon>
        <taxon>Halobacteriovoraceae</taxon>
        <taxon>Halobacteriovorax</taxon>
    </lineage>
</organism>
<dbReference type="HOGENOM" id="CLU_1287336_0_0_7"/>
<dbReference type="STRING" id="862908.BMS_0924"/>
<evidence type="ECO:0000313" key="1">
    <source>
        <dbReference type="EMBL" id="CBW25814.1"/>
    </source>
</evidence>
<dbReference type="RefSeq" id="WP_014243599.1">
    <property type="nucleotide sequence ID" value="NC_016620.1"/>
</dbReference>
<sequence>MKYSVKMATHSYGKWKVPEDFRAGEEVLIAFSRKNGHAYLIAGKYEVHGHFIFKKTFSRGFCELSCEPLLYIRFKNITGEDLILIENYIESHEGVRESSCINYCLITLFNSLGIRINSQKKNIVNLEDCLLNILHSGASRNEREQEVEVYKTLPWSILQIVNHFNLLEKRFSLTHICSRFLGKILFYLRPEHRAYYREVNYIDTSYLVRRLGER</sequence>
<keyword evidence="2" id="KW-1185">Reference proteome</keyword>
<dbReference type="PATRIC" id="fig|862908.3.peg.881"/>
<evidence type="ECO:0000313" key="2">
    <source>
        <dbReference type="Proteomes" id="UP000008963"/>
    </source>
</evidence>
<dbReference type="EMBL" id="FQ312005">
    <property type="protein sequence ID" value="CBW25814.1"/>
    <property type="molecule type" value="Genomic_DNA"/>
</dbReference>
<dbReference type="KEGG" id="bmx:BMS_0924"/>
<dbReference type="Proteomes" id="UP000008963">
    <property type="component" value="Chromosome"/>
</dbReference>
<gene>
    <name evidence="1" type="ordered locus">BMS_0924</name>
</gene>
<accession>E1WXB3</accession>
<name>E1WXB3_HALMS</name>
<dbReference type="AlphaFoldDB" id="E1WXB3"/>
<reference evidence="2" key="1">
    <citation type="journal article" date="2013" name="ISME J.">
        <title>A small predatory core genome in the divergent marine Bacteriovorax marinus SJ and the terrestrial Bdellovibrio bacteriovorus.</title>
        <authorList>
            <person name="Crossman L.C."/>
            <person name="Chen H."/>
            <person name="Cerdeno-Tarraga A.M."/>
            <person name="Brooks K."/>
            <person name="Quail M.A."/>
            <person name="Pineiro S.A."/>
            <person name="Hobley L."/>
            <person name="Sockett R.E."/>
            <person name="Bentley S.D."/>
            <person name="Parkhill J."/>
            <person name="Williams H.N."/>
            <person name="Stine O.C."/>
        </authorList>
    </citation>
    <scope>NUCLEOTIDE SEQUENCE [LARGE SCALE GENOMIC DNA]</scope>
    <source>
        <strain evidence="2">ATCC BAA-682 / DSM 15412 / SJ</strain>
    </source>
</reference>
<dbReference type="OrthoDB" id="9962236at2"/>
<protein>
    <submittedName>
        <fullName evidence="1">Uncharacterized protein</fullName>
    </submittedName>
</protein>
<proteinExistence type="predicted"/>